<feature type="transmembrane region" description="Helical" evidence="3">
    <location>
        <begin position="155"/>
        <end position="174"/>
    </location>
</feature>
<evidence type="ECO:0000259" key="4">
    <source>
        <dbReference type="PROSITE" id="PS50887"/>
    </source>
</evidence>
<feature type="transmembrane region" description="Helical" evidence="3">
    <location>
        <begin position="6"/>
        <end position="26"/>
    </location>
</feature>
<accession>A0ABX8ZJ69</accession>
<gene>
    <name evidence="5" type="ORF">K3148_09085</name>
</gene>
<dbReference type="InterPro" id="IPR043128">
    <property type="entry name" value="Rev_trsase/Diguanyl_cyclase"/>
</dbReference>
<dbReference type="EMBL" id="CP081295">
    <property type="protein sequence ID" value="QZD88997.1"/>
    <property type="molecule type" value="Genomic_DNA"/>
</dbReference>
<protein>
    <recommendedName>
        <fullName evidence="1">diguanylate cyclase</fullName>
        <ecNumber evidence="1">2.7.7.65</ecNumber>
    </recommendedName>
</protein>
<dbReference type="CDD" id="cd01949">
    <property type="entry name" value="GGDEF"/>
    <property type="match status" value="1"/>
</dbReference>
<feature type="transmembrane region" description="Helical" evidence="3">
    <location>
        <begin position="33"/>
        <end position="52"/>
    </location>
</feature>
<dbReference type="SMART" id="SM00267">
    <property type="entry name" value="GGDEF"/>
    <property type="match status" value="1"/>
</dbReference>
<keyword evidence="3" id="KW-1133">Transmembrane helix</keyword>
<dbReference type="PANTHER" id="PTHR45138">
    <property type="entry name" value="REGULATORY COMPONENTS OF SENSORY TRANSDUCTION SYSTEM"/>
    <property type="match status" value="1"/>
</dbReference>
<evidence type="ECO:0000256" key="1">
    <source>
        <dbReference type="ARBA" id="ARBA00012528"/>
    </source>
</evidence>
<sequence>MDWASAAMGAFFASAIIFGGTALALLPMIRRAFLIWIVARVTAVAVMVWGLTPGMPTPEFLSPQERLLIGVLATDLGLAFTGLMLASFIEARVRARKERKLLRRMLPFSLLPIALLPSVVFAERLDWLHDLLVLGLLAMLITGLVGAIRKGSRAAVFQAFAWTPALGVAIAALLHELLVGGMMPFYLEAMSAALMVEFIFTATGVTDGFMTIKSERDRAIADMREAKLATALDPLTNIANRRGLEQRFESDGPRRPKGIALIDCDHFKRINDQFGHDVGDKVLIAIAQGLDAGNLFVARLGGEEFVLLLYGESWQEDAEAARRRITQAVHANIPEIPYPITASAGLSAVQSGDTLSTAMKRADRALYAAKEGGRNRSLMLTEFRPATSVGPVATTG</sequence>
<dbReference type="Gene3D" id="3.30.70.270">
    <property type="match status" value="1"/>
</dbReference>
<dbReference type="InterPro" id="IPR000160">
    <property type="entry name" value="GGDEF_dom"/>
</dbReference>
<dbReference type="NCBIfam" id="TIGR00254">
    <property type="entry name" value="GGDEF"/>
    <property type="match status" value="1"/>
</dbReference>
<keyword evidence="6" id="KW-1185">Reference proteome</keyword>
<feature type="transmembrane region" description="Helical" evidence="3">
    <location>
        <begin position="186"/>
        <end position="206"/>
    </location>
</feature>
<dbReference type="SUPFAM" id="SSF55073">
    <property type="entry name" value="Nucleotide cyclase"/>
    <property type="match status" value="1"/>
</dbReference>
<keyword evidence="3" id="KW-0812">Transmembrane</keyword>
<evidence type="ECO:0000256" key="3">
    <source>
        <dbReference type="SAM" id="Phobius"/>
    </source>
</evidence>
<comment type="catalytic activity">
    <reaction evidence="2">
        <text>2 GTP = 3',3'-c-di-GMP + 2 diphosphate</text>
        <dbReference type="Rhea" id="RHEA:24898"/>
        <dbReference type="ChEBI" id="CHEBI:33019"/>
        <dbReference type="ChEBI" id="CHEBI:37565"/>
        <dbReference type="ChEBI" id="CHEBI:58805"/>
        <dbReference type="EC" id="2.7.7.65"/>
    </reaction>
</comment>
<feature type="transmembrane region" description="Helical" evidence="3">
    <location>
        <begin position="127"/>
        <end position="148"/>
    </location>
</feature>
<dbReference type="InterPro" id="IPR050469">
    <property type="entry name" value="Diguanylate_Cyclase"/>
</dbReference>
<dbReference type="PROSITE" id="PS50887">
    <property type="entry name" value="GGDEF"/>
    <property type="match status" value="1"/>
</dbReference>
<evidence type="ECO:0000256" key="2">
    <source>
        <dbReference type="ARBA" id="ARBA00034247"/>
    </source>
</evidence>
<proteinExistence type="predicted"/>
<dbReference type="RefSeq" id="WP_221424506.1">
    <property type="nucleotide sequence ID" value="NZ_CP081295.1"/>
</dbReference>
<feature type="transmembrane region" description="Helical" evidence="3">
    <location>
        <begin position="67"/>
        <end position="89"/>
    </location>
</feature>
<name>A0ABX8ZJ69_9SPHN</name>
<evidence type="ECO:0000313" key="5">
    <source>
        <dbReference type="EMBL" id="QZD88997.1"/>
    </source>
</evidence>
<feature type="transmembrane region" description="Helical" evidence="3">
    <location>
        <begin position="101"/>
        <end position="121"/>
    </location>
</feature>
<evidence type="ECO:0000313" key="6">
    <source>
        <dbReference type="Proteomes" id="UP000824281"/>
    </source>
</evidence>
<dbReference type="Pfam" id="PF00990">
    <property type="entry name" value="GGDEF"/>
    <property type="match status" value="1"/>
</dbReference>
<dbReference type="EC" id="2.7.7.65" evidence="1"/>
<reference evidence="5 6" key="1">
    <citation type="submission" date="2021-08" db="EMBL/GenBank/DDBJ databases">
        <title>Comparative Genomics Analysis of the Genus Qipengyuania Reveals Extensive Genetic Diversity and Metabolic Versatility, Including the Description of Fifteen Novel Species.</title>
        <authorList>
            <person name="Liu Y."/>
        </authorList>
    </citation>
    <scope>NUCLEOTIDE SEQUENCE [LARGE SCALE GENOMIC DNA]</scope>
    <source>
        <strain evidence="5 6">1NDH13</strain>
    </source>
</reference>
<keyword evidence="3" id="KW-0472">Membrane</keyword>
<dbReference type="PANTHER" id="PTHR45138:SF9">
    <property type="entry name" value="DIGUANYLATE CYCLASE DGCM-RELATED"/>
    <property type="match status" value="1"/>
</dbReference>
<dbReference type="InterPro" id="IPR029787">
    <property type="entry name" value="Nucleotide_cyclase"/>
</dbReference>
<organism evidence="5 6">
    <name type="scientific">Qipengyuania aurantiaca</name>
    <dbReference type="NCBI Taxonomy" id="2867233"/>
    <lineage>
        <taxon>Bacteria</taxon>
        <taxon>Pseudomonadati</taxon>
        <taxon>Pseudomonadota</taxon>
        <taxon>Alphaproteobacteria</taxon>
        <taxon>Sphingomonadales</taxon>
        <taxon>Erythrobacteraceae</taxon>
        <taxon>Qipengyuania</taxon>
    </lineage>
</organism>
<feature type="domain" description="GGDEF" evidence="4">
    <location>
        <begin position="255"/>
        <end position="382"/>
    </location>
</feature>
<dbReference type="Proteomes" id="UP000824281">
    <property type="component" value="Chromosome"/>
</dbReference>